<accession>A0A2H0KNR9</accession>
<comment type="similarity">
    <text evidence="2 6">Belongs to the class-I pyridoxal-phosphate-dependent aminotransferase family.</text>
</comment>
<dbReference type="InterPro" id="IPR004839">
    <property type="entry name" value="Aminotransferase_I/II_large"/>
</dbReference>
<dbReference type="GO" id="GO:0008483">
    <property type="term" value="F:transaminase activity"/>
    <property type="evidence" value="ECO:0007669"/>
    <property type="project" value="UniProtKB-KW"/>
</dbReference>
<reference evidence="8 9" key="1">
    <citation type="submission" date="2017-09" db="EMBL/GenBank/DDBJ databases">
        <title>Depth-based differentiation of microbial function through sediment-hosted aquifers and enrichment of novel symbionts in the deep terrestrial subsurface.</title>
        <authorList>
            <person name="Probst A.J."/>
            <person name="Ladd B."/>
            <person name="Jarett J.K."/>
            <person name="Geller-Mcgrath D.E."/>
            <person name="Sieber C.M."/>
            <person name="Emerson J.B."/>
            <person name="Anantharaman K."/>
            <person name="Thomas B.C."/>
            <person name="Malmstrom R."/>
            <person name="Stieglmeier M."/>
            <person name="Klingl A."/>
            <person name="Woyke T."/>
            <person name="Ryan C.M."/>
            <person name="Banfield J.F."/>
        </authorList>
    </citation>
    <scope>NUCLEOTIDE SEQUENCE [LARGE SCALE GENOMIC DNA]</scope>
    <source>
        <strain evidence="8">CG11_big_fil_rev_8_21_14_0_20_35_14</strain>
    </source>
</reference>
<dbReference type="Pfam" id="PF00155">
    <property type="entry name" value="Aminotran_1_2"/>
    <property type="match status" value="1"/>
</dbReference>
<dbReference type="Gene3D" id="3.40.640.10">
    <property type="entry name" value="Type I PLP-dependent aspartate aminotransferase-like (Major domain)"/>
    <property type="match status" value="1"/>
</dbReference>
<dbReference type="GO" id="GO:0030170">
    <property type="term" value="F:pyridoxal phosphate binding"/>
    <property type="evidence" value="ECO:0007669"/>
    <property type="project" value="InterPro"/>
</dbReference>
<dbReference type="AlphaFoldDB" id="A0A2H0KNR9"/>
<keyword evidence="5" id="KW-0663">Pyridoxal phosphate</keyword>
<comment type="caution">
    <text evidence="8">The sequence shown here is derived from an EMBL/GenBank/DDBJ whole genome shotgun (WGS) entry which is preliminary data.</text>
</comment>
<evidence type="ECO:0000256" key="3">
    <source>
        <dbReference type="ARBA" id="ARBA00022576"/>
    </source>
</evidence>
<dbReference type="PROSITE" id="PS00105">
    <property type="entry name" value="AA_TRANSFER_CLASS_1"/>
    <property type="match status" value="1"/>
</dbReference>
<feature type="domain" description="Aminotransferase class I/classII large" evidence="7">
    <location>
        <begin position="29"/>
        <end position="374"/>
    </location>
</feature>
<dbReference type="InterPro" id="IPR015424">
    <property type="entry name" value="PyrdxlP-dep_Trfase"/>
</dbReference>
<dbReference type="Proteomes" id="UP000229570">
    <property type="component" value="Unassembled WGS sequence"/>
</dbReference>
<dbReference type="InterPro" id="IPR050596">
    <property type="entry name" value="AspAT/PAT-like"/>
</dbReference>
<dbReference type="InterPro" id="IPR015422">
    <property type="entry name" value="PyrdxlP-dep_Trfase_small"/>
</dbReference>
<evidence type="ECO:0000313" key="9">
    <source>
        <dbReference type="Proteomes" id="UP000229570"/>
    </source>
</evidence>
<evidence type="ECO:0000256" key="4">
    <source>
        <dbReference type="ARBA" id="ARBA00022679"/>
    </source>
</evidence>
<evidence type="ECO:0000256" key="1">
    <source>
        <dbReference type="ARBA" id="ARBA00001933"/>
    </source>
</evidence>
<evidence type="ECO:0000256" key="6">
    <source>
        <dbReference type="RuleBase" id="RU000481"/>
    </source>
</evidence>
<dbReference type="SUPFAM" id="SSF53383">
    <property type="entry name" value="PLP-dependent transferases"/>
    <property type="match status" value="1"/>
</dbReference>
<dbReference type="EC" id="2.6.1.-" evidence="6"/>
<sequence length="392" mass="44644">MLVYCVVPSSPIRKLVPYANKAKKQGIKVYHLNIGDPDIKTPEVMIDVLKKWSGNPIPYGQSQGELKFLESLVYYYNKLGFNFIHTANIQVITGGSEAISMAFFATCETGDEVIVFEPFYTNYNSYAAVNQIKLIPVRTYGENGFHLPDKKEIEKKISKKTKAILICNPSNPTGTVYSKEEMETLVDLAKKHNLFLISDEVYREFVYDGKKHVSILDYMKKLPKQTILLDSLSKRYSLCGARLGKLVSLNNDVMAGVLRIAQGRLSSGYVDQKIAEKLTEVAPSYFKEVKKEYQKRRDILYYGLKKIKGVFLEKPEGAFYTIVRLPVKNSEDFCKWLLTDFRLNNETVMFAPAAGFYATPGLGKNEVRIAYVLNIHDLKRSIEILQRALVEY</sequence>
<keyword evidence="4 6" id="KW-0808">Transferase</keyword>
<dbReference type="CDD" id="cd00609">
    <property type="entry name" value="AAT_like"/>
    <property type="match status" value="1"/>
</dbReference>
<dbReference type="EMBL" id="PCVL01000006">
    <property type="protein sequence ID" value="PIQ72888.1"/>
    <property type="molecule type" value="Genomic_DNA"/>
</dbReference>
<dbReference type="PRINTS" id="PR00753">
    <property type="entry name" value="ACCSYNTHASE"/>
</dbReference>
<comment type="cofactor">
    <cofactor evidence="1 6">
        <name>pyridoxal 5'-phosphate</name>
        <dbReference type="ChEBI" id="CHEBI:597326"/>
    </cofactor>
</comment>
<protein>
    <recommendedName>
        <fullName evidence="6">Aminotransferase</fullName>
        <ecNumber evidence="6">2.6.1.-</ecNumber>
    </recommendedName>
</protein>
<evidence type="ECO:0000259" key="7">
    <source>
        <dbReference type="Pfam" id="PF00155"/>
    </source>
</evidence>
<evidence type="ECO:0000256" key="5">
    <source>
        <dbReference type="ARBA" id="ARBA00022898"/>
    </source>
</evidence>
<dbReference type="InterPro" id="IPR004838">
    <property type="entry name" value="NHTrfase_class1_PyrdxlP-BS"/>
</dbReference>
<proteinExistence type="inferred from homology"/>
<gene>
    <name evidence="8" type="ORF">COV86_00655</name>
</gene>
<dbReference type="Gene3D" id="3.90.1150.10">
    <property type="entry name" value="Aspartate Aminotransferase, domain 1"/>
    <property type="match status" value="1"/>
</dbReference>
<evidence type="ECO:0000256" key="2">
    <source>
        <dbReference type="ARBA" id="ARBA00007441"/>
    </source>
</evidence>
<keyword evidence="3 6" id="KW-0032">Aminotransferase</keyword>
<organism evidence="8 9">
    <name type="scientific">Candidatus Roizmanbacteria bacterium CG11_big_fil_rev_8_21_14_0_20_35_14</name>
    <dbReference type="NCBI Taxonomy" id="1974855"/>
    <lineage>
        <taxon>Bacteria</taxon>
        <taxon>Candidatus Roizmaniibacteriota</taxon>
    </lineage>
</organism>
<dbReference type="GO" id="GO:0006520">
    <property type="term" value="P:amino acid metabolic process"/>
    <property type="evidence" value="ECO:0007669"/>
    <property type="project" value="InterPro"/>
</dbReference>
<name>A0A2H0KNR9_9BACT</name>
<dbReference type="NCBIfam" id="NF005744">
    <property type="entry name" value="PRK07568.1"/>
    <property type="match status" value="1"/>
</dbReference>
<dbReference type="PANTHER" id="PTHR46383">
    <property type="entry name" value="ASPARTATE AMINOTRANSFERASE"/>
    <property type="match status" value="1"/>
</dbReference>
<dbReference type="InterPro" id="IPR015421">
    <property type="entry name" value="PyrdxlP-dep_Trfase_major"/>
</dbReference>
<dbReference type="PANTHER" id="PTHR46383:SF1">
    <property type="entry name" value="ASPARTATE AMINOTRANSFERASE"/>
    <property type="match status" value="1"/>
</dbReference>
<evidence type="ECO:0000313" key="8">
    <source>
        <dbReference type="EMBL" id="PIQ72888.1"/>
    </source>
</evidence>